<organism evidence="2 3">
    <name type="scientific">Pandoravirus inopinatum</name>
    <dbReference type="NCBI Taxonomy" id="1605721"/>
    <lineage>
        <taxon>Viruses</taxon>
        <taxon>Pandoravirus</taxon>
    </lineage>
</organism>
<protein>
    <submittedName>
        <fullName evidence="2">Uncharacterized protein</fullName>
    </submittedName>
</protein>
<keyword evidence="1" id="KW-1133">Transmembrane helix</keyword>
<evidence type="ECO:0000313" key="3">
    <source>
        <dbReference type="Proteomes" id="UP000202511"/>
    </source>
</evidence>
<evidence type="ECO:0000313" key="2">
    <source>
        <dbReference type="EMBL" id="AJF97883.1"/>
    </source>
</evidence>
<accession>A0A0B5IYE3</accession>
<dbReference type="RefSeq" id="YP_009120118.1">
    <property type="nucleotide sequence ID" value="NC_026440.1"/>
</dbReference>
<keyword evidence="1" id="KW-0812">Transmembrane</keyword>
<dbReference type="EMBL" id="KP136319">
    <property type="protein sequence ID" value="AJF97883.1"/>
    <property type="molecule type" value="Genomic_DNA"/>
</dbReference>
<reference evidence="2 3" key="1">
    <citation type="journal article" date="2015" name="Parasitol. Res.">
        <title>Viruses in close associations with free-living amoebae.</title>
        <authorList>
            <person name="Scheid P."/>
        </authorList>
    </citation>
    <scope>NUCLEOTIDE SEQUENCE [LARGE SCALE GENOMIC DNA]</scope>
    <source>
        <strain evidence="2">KlaHel</strain>
    </source>
</reference>
<proteinExistence type="predicted"/>
<dbReference type="GeneID" id="23462800"/>
<feature type="transmembrane region" description="Helical" evidence="1">
    <location>
        <begin position="46"/>
        <end position="65"/>
    </location>
</feature>
<dbReference type="KEGG" id="vg:23462800"/>
<keyword evidence="1" id="KW-0472">Membrane</keyword>
<name>A0A0B5IYE3_9VIRU</name>
<evidence type="ECO:0000256" key="1">
    <source>
        <dbReference type="SAM" id="Phobius"/>
    </source>
</evidence>
<dbReference type="Proteomes" id="UP000202511">
    <property type="component" value="Segment"/>
</dbReference>
<sequence>MLGGARPIVRQPVFFVCAARRKSWPIGAASWPAFLFFLNPINNVSLLLWVSTSTAAFFFPASLSFRTGKRHGAGRQPAGHLFFFVGPSRPRQCCAQHGDQTTSTFFTKGHTNRRKTRL</sequence>